<dbReference type="InterPro" id="IPR051813">
    <property type="entry name" value="HepT_RNase_toxin"/>
</dbReference>
<evidence type="ECO:0000313" key="6">
    <source>
        <dbReference type="EMBL" id="ADU41992.1"/>
    </source>
</evidence>
<reference evidence="6" key="1">
    <citation type="submission" date="2010-12" db="EMBL/GenBank/DDBJ databases">
        <title>Complete sequence of Rhodopseudomonas palustris DX-1.</title>
        <authorList>
            <consortium name="US DOE Joint Genome Institute"/>
            <person name="Lucas S."/>
            <person name="Copeland A."/>
            <person name="Lapidus A."/>
            <person name="Cheng J.-F."/>
            <person name="Goodwin L."/>
            <person name="Pitluck S."/>
            <person name="Misra M."/>
            <person name="Chertkov O."/>
            <person name="Detter J.C."/>
            <person name="Han C."/>
            <person name="Tapia R."/>
            <person name="Land M."/>
            <person name="Hauser L."/>
            <person name="Kyrpides N."/>
            <person name="Ivanova N."/>
            <person name="Ovchinnikova G."/>
            <person name="Logan B."/>
            <person name="Oda Y."/>
            <person name="Harwood C."/>
            <person name="Woyke T."/>
        </authorList>
    </citation>
    <scope>NUCLEOTIDE SEQUENCE [LARGE SCALE GENOMIC DNA]</scope>
    <source>
        <strain evidence="6">DX-1</strain>
    </source>
</reference>
<dbReference type="GO" id="GO:0110001">
    <property type="term" value="C:toxin-antitoxin complex"/>
    <property type="evidence" value="ECO:0007669"/>
    <property type="project" value="InterPro"/>
</dbReference>
<sequence>MRSDASEIALRDIRHHIELAIEFTGGLTEAEFKADLRTVYAVTRCLEIISEASRRVSDDVRQRPSSVPWKQIAGSGNVYRHDYEDVAAQMIWDTIHRGLPALKAAVAEELARSV</sequence>
<gene>
    <name evidence="6" type="ordered locus">Rpdx1_0350</name>
</gene>
<evidence type="ECO:0000256" key="3">
    <source>
        <dbReference type="ARBA" id="ARBA00022722"/>
    </source>
</evidence>
<dbReference type="STRING" id="652103.Rpdx1_0350"/>
<dbReference type="Pfam" id="PF01934">
    <property type="entry name" value="HepT-like"/>
    <property type="match status" value="1"/>
</dbReference>
<protein>
    <recommendedName>
        <fullName evidence="8">DUF86 domain-containing protein</fullName>
    </recommendedName>
</protein>
<dbReference type="AlphaFoldDB" id="E6VIW2"/>
<keyword evidence="1" id="KW-0597">Phosphoprotein</keyword>
<keyword evidence="2" id="KW-1277">Toxin-antitoxin system</keyword>
<dbReference type="PANTHER" id="PTHR34139">
    <property type="entry name" value="UPF0331 PROTEIN MJ0127"/>
    <property type="match status" value="1"/>
</dbReference>
<dbReference type="InterPro" id="IPR008201">
    <property type="entry name" value="HepT-like"/>
</dbReference>
<name>E6VIW2_RHOPX</name>
<evidence type="ECO:0008006" key="8">
    <source>
        <dbReference type="Google" id="ProtNLM"/>
    </source>
</evidence>
<dbReference type="GO" id="GO:0016787">
    <property type="term" value="F:hydrolase activity"/>
    <property type="evidence" value="ECO:0007669"/>
    <property type="project" value="UniProtKB-KW"/>
</dbReference>
<organism evidence="6 7">
    <name type="scientific">Rhodopseudomonas palustris (strain DX-1)</name>
    <dbReference type="NCBI Taxonomy" id="652103"/>
    <lineage>
        <taxon>Bacteria</taxon>
        <taxon>Pseudomonadati</taxon>
        <taxon>Pseudomonadota</taxon>
        <taxon>Alphaproteobacteria</taxon>
        <taxon>Hyphomicrobiales</taxon>
        <taxon>Nitrobacteraceae</taxon>
        <taxon>Rhodopseudomonas</taxon>
    </lineage>
</organism>
<dbReference type="PANTHER" id="PTHR34139:SF1">
    <property type="entry name" value="RNASE MJ1380-RELATED"/>
    <property type="match status" value="1"/>
</dbReference>
<dbReference type="GO" id="GO:0000166">
    <property type="term" value="F:nucleotide binding"/>
    <property type="evidence" value="ECO:0007669"/>
    <property type="project" value="UniProtKB-KW"/>
</dbReference>
<proteinExistence type="predicted"/>
<keyword evidence="5" id="KW-0378">Hydrolase</keyword>
<dbReference type="Proteomes" id="UP000001402">
    <property type="component" value="Chromosome"/>
</dbReference>
<dbReference type="EMBL" id="CP002418">
    <property type="protein sequence ID" value="ADU41992.1"/>
    <property type="molecule type" value="Genomic_DNA"/>
</dbReference>
<keyword evidence="3" id="KW-0540">Nuclease</keyword>
<evidence type="ECO:0000256" key="1">
    <source>
        <dbReference type="ARBA" id="ARBA00022553"/>
    </source>
</evidence>
<evidence type="ECO:0000256" key="4">
    <source>
        <dbReference type="ARBA" id="ARBA00022741"/>
    </source>
</evidence>
<evidence type="ECO:0000256" key="5">
    <source>
        <dbReference type="ARBA" id="ARBA00022801"/>
    </source>
</evidence>
<dbReference type="BioCyc" id="RPAL652103:RPDX1_RS01745-MONOMER"/>
<dbReference type="OrthoDB" id="4829434at2"/>
<dbReference type="KEGG" id="rpx:Rpdx1_0350"/>
<accession>E6VIW2</accession>
<dbReference type="HOGENOM" id="CLU_142825_3_2_5"/>
<dbReference type="GO" id="GO:0004540">
    <property type="term" value="F:RNA nuclease activity"/>
    <property type="evidence" value="ECO:0007669"/>
    <property type="project" value="InterPro"/>
</dbReference>
<dbReference type="eggNOG" id="COG2361">
    <property type="taxonomic scope" value="Bacteria"/>
</dbReference>
<keyword evidence="4" id="KW-0547">Nucleotide-binding</keyword>
<evidence type="ECO:0000256" key="2">
    <source>
        <dbReference type="ARBA" id="ARBA00022649"/>
    </source>
</evidence>
<evidence type="ECO:0000313" key="7">
    <source>
        <dbReference type="Proteomes" id="UP000001402"/>
    </source>
</evidence>